<keyword evidence="3" id="KW-1185">Reference proteome</keyword>
<evidence type="ECO:0000313" key="3">
    <source>
        <dbReference type="Proteomes" id="UP000249616"/>
    </source>
</evidence>
<reference evidence="2 3" key="1">
    <citation type="journal article" date="2019" name="Int. J. Syst. Evol. Microbiol.">
        <title>Streptomyces cadmiisoli sp. nov., a novel actinomycete isolated from cadmium-contaminated soil.</title>
        <authorList>
            <person name="Li K."/>
            <person name="Tang X."/>
            <person name="Zhao J."/>
            <person name="Guo Y."/>
            <person name="Tang Y."/>
            <person name="Gao J."/>
        </authorList>
    </citation>
    <scope>NUCLEOTIDE SEQUENCE [LARGE SCALE GENOMIC DNA]</scope>
    <source>
        <strain evidence="2 3">ZFG47</strain>
    </source>
</reference>
<organism evidence="2 3">
    <name type="scientific">Streptomyces cadmiisoli</name>
    <dbReference type="NCBI Taxonomy" id="2184053"/>
    <lineage>
        <taxon>Bacteria</taxon>
        <taxon>Bacillati</taxon>
        <taxon>Actinomycetota</taxon>
        <taxon>Actinomycetes</taxon>
        <taxon>Kitasatosporales</taxon>
        <taxon>Streptomycetaceae</taxon>
        <taxon>Streptomyces</taxon>
        <taxon>Streptomyces aurantiacus group</taxon>
    </lineage>
</organism>
<dbReference type="EMBL" id="CP030073">
    <property type="protein sequence ID" value="AWW39519.1"/>
    <property type="molecule type" value="Genomic_DNA"/>
</dbReference>
<dbReference type="Proteomes" id="UP000249616">
    <property type="component" value="Chromosome"/>
</dbReference>
<dbReference type="KEGG" id="scad:DN051_25025"/>
<evidence type="ECO:0000256" key="1">
    <source>
        <dbReference type="SAM" id="SignalP"/>
    </source>
</evidence>
<evidence type="ECO:0000313" key="2">
    <source>
        <dbReference type="EMBL" id="AWW39519.1"/>
    </source>
</evidence>
<name>A0A2Z4J366_9ACTN</name>
<accession>A0A2Z4J366</accession>
<evidence type="ECO:0008006" key="4">
    <source>
        <dbReference type="Google" id="ProtNLM"/>
    </source>
</evidence>
<dbReference type="AlphaFoldDB" id="A0A2Z4J366"/>
<proteinExistence type="predicted"/>
<feature type="chain" id="PRO_5016302769" description="DUF2690 domain-containing protein" evidence="1">
    <location>
        <begin position="30"/>
        <end position="92"/>
    </location>
</feature>
<dbReference type="GeneID" id="32589686"/>
<gene>
    <name evidence="2" type="ORF">DN051_25025</name>
</gene>
<keyword evidence="1" id="KW-0732">Signal</keyword>
<sequence>MFNSKKIAAVAGFLGSVALVGVGAVQAHAVEGPGNCVSDGAGKMRCVEVKHYEFTTESGQKVELVHKSTQNCPTSHSQVSCVSNLDVSNKKS</sequence>
<dbReference type="RefSeq" id="WP_053763114.1">
    <property type="nucleotide sequence ID" value="NZ_CBDRHE010000003.1"/>
</dbReference>
<feature type="signal peptide" evidence="1">
    <location>
        <begin position="1"/>
        <end position="29"/>
    </location>
</feature>
<protein>
    <recommendedName>
        <fullName evidence="4">DUF2690 domain-containing protein</fullName>
    </recommendedName>
</protein>